<organism evidence="1">
    <name type="scientific">Rhodanobacter sp. IGA1.0</name>
    <dbReference type="NCBI Taxonomy" id="3158582"/>
    <lineage>
        <taxon>Bacteria</taxon>
        <taxon>Pseudomonadati</taxon>
        <taxon>Pseudomonadota</taxon>
        <taxon>Gammaproteobacteria</taxon>
        <taxon>Lysobacterales</taxon>
        <taxon>Rhodanobacteraceae</taxon>
        <taxon>Rhodanobacter</taxon>
    </lineage>
</organism>
<gene>
    <name evidence="1" type="ORF">ABNK63_03960</name>
</gene>
<proteinExistence type="predicted"/>
<evidence type="ECO:0000313" key="1">
    <source>
        <dbReference type="EMBL" id="XBS90807.1"/>
    </source>
</evidence>
<name>A0AAU7QN59_9GAMM</name>
<dbReference type="EMBL" id="CP157948">
    <property type="protein sequence ID" value="XBS90807.1"/>
    <property type="molecule type" value="Genomic_DNA"/>
</dbReference>
<evidence type="ECO:0008006" key="2">
    <source>
        <dbReference type="Google" id="ProtNLM"/>
    </source>
</evidence>
<protein>
    <recommendedName>
        <fullName evidence="2">DUF2946 domain-containing protein</fullName>
    </recommendedName>
</protein>
<sequence>MTAFRHLPGVIAVEPLLKLSNSALARYHRAMSCASSPLLARLRRHRGLWTLALAVMLIKLATGTICLADGPDLRSASTAAAEVPALVATMAEASAHDDSSHCVLGEAGGCHCTCAHALTLPMTAWLPTGTMDARFVAPAISPQHMPALAGSLIRPPIA</sequence>
<dbReference type="RefSeq" id="WP_350016759.1">
    <property type="nucleotide sequence ID" value="NZ_CP157948.1"/>
</dbReference>
<reference evidence="1" key="1">
    <citation type="submission" date="2024-06" db="EMBL/GenBank/DDBJ databases">
        <authorList>
            <person name="Sun Y."/>
        </authorList>
    </citation>
    <scope>NUCLEOTIDE SEQUENCE</scope>
    <source>
        <strain evidence="1">IGA1.0</strain>
    </source>
</reference>
<dbReference type="AlphaFoldDB" id="A0AAU7QN59"/>
<accession>A0AAU7QN59</accession>